<gene>
    <name evidence="1" type="ORF">L6164_026432</name>
</gene>
<sequence>MTIMATWHFTQTRRYTFELNNKVSGEKLRELVSSQAISRIPGVALLYSELVEGIPPIFSHFAANISYIPSVVVIVSMKRIPISRVAPQERFLFRQVGQREYRIFRCAVRFGYKDAIGEPKEFEGQLVENLKEFIRHQCLTNVTEEATAAENEQTDNPLSMEGKGSSNRIIPVHSPSDLGTEANVPRVSSGSIQSIRVVKSTRFTTPVQGAEEEIRFLEKAMEKNVLYMLGEAEVVAEPNSSILKKIVVNYAYNFLRRNFRQGEKSLAIPHSRLVRIGMTY</sequence>
<reference evidence="1 2" key="1">
    <citation type="journal article" date="2022" name="DNA Res.">
        <title>Chromosomal-level genome assembly of the orchid tree Bauhinia variegata (Leguminosae; Cercidoideae) supports the allotetraploid origin hypothesis of Bauhinia.</title>
        <authorList>
            <person name="Zhong Y."/>
            <person name="Chen Y."/>
            <person name="Zheng D."/>
            <person name="Pang J."/>
            <person name="Liu Y."/>
            <person name="Luo S."/>
            <person name="Meng S."/>
            <person name="Qian L."/>
            <person name="Wei D."/>
            <person name="Dai S."/>
            <person name="Zhou R."/>
        </authorList>
    </citation>
    <scope>NUCLEOTIDE SEQUENCE [LARGE SCALE GENOMIC DNA]</scope>
    <source>
        <strain evidence="1">BV-YZ2020</strain>
    </source>
</reference>
<dbReference type="Proteomes" id="UP000828941">
    <property type="component" value="Chromosome 11"/>
</dbReference>
<dbReference type="EMBL" id="CM039436">
    <property type="protein sequence ID" value="KAI4313450.1"/>
    <property type="molecule type" value="Genomic_DNA"/>
</dbReference>
<accession>A0ACB9LPX1</accession>
<evidence type="ECO:0000313" key="1">
    <source>
        <dbReference type="EMBL" id="KAI4313450.1"/>
    </source>
</evidence>
<proteinExistence type="predicted"/>
<keyword evidence="2" id="KW-1185">Reference proteome</keyword>
<evidence type="ECO:0000313" key="2">
    <source>
        <dbReference type="Proteomes" id="UP000828941"/>
    </source>
</evidence>
<name>A0ACB9LPX1_BAUVA</name>
<organism evidence="1 2">
    <name type="scientific">Bauhinia variegata</name>
    <name type="common">Purple orchid tree</name>
    <name type="synonym">Phanera variegata</name>
    <dbReference type="NCBI Taxonomy" id="167791"/>
    <lineage>
        <taxon>Eukaryota</taxon>
        <taxon>Viridiplantae</taxon>
        <taxon>Streptophyta</taxon>
        <taxon>Embryophyta</taxon>
        <taxon>Tracheophyta</taxon>
        <taxon>Spermatophyta</taxon>
        <taxon>Magnoliopsida</taxon>
        <taxon>eudicotyledons</taxon>
        <taxon>Gunneridae</taxon>
        <taxon>Pentapetalae</taxon>
        <taxon>rosids</taxon>
        <taxon>fabids</taxon>
        <taxon>Fabales</taxon>
        <taxon>Fabaceae</taxon>
        <taxon>Cercidoideae</taxon>
        <taxon>Cercideae</taxon>
        <taxon>Bauhiniinae</taxon>
        <taxon>Bauhinia</taxon>
    </lineage>
</organism>
<comment type="caution">
    <text evidence="1">The sequence shown here is derived from an EMBL/GenBank/DDBJ whole genome shotgun (WGS) entry which is preliminary data.</text>
</comment>
<protein>
    <submittedName>
        <fullName evidence="1">Uncharacterized protein</fullName>
    </submittedName>
</protein>